<dbReference type="Gene3D" id="1.10.10.10">
    <property type="entry name" value="Winged helix-like DNA-binding domain superfamily/Winged helix DNA-binding domain"/>
    <property type="match status" value="1"/>
</dbReference>
<dbReference type="EMBL" id="CP023270">
    <property type="protein sequence ID" value="AVJ26655.1"/>
    <property type="molecule type" value="Genomic_DNA"/>
</dbReference>
<dbReference type="SMART" id="SM00421">
    <property type="entry name" value="HTH_LUXR"/>
    <property type="match status" value="1"/>
</dbReference>
<accession>A0A2S0I3Q3</accession>
<dbReference type="Proteomes" id="UP000239477">
    <property type="component" value="Chromosome"/>
</dbReference>
<dbReference type="SUPFAM" id="SSF46894">
    <property type="entry name" value="C-terminal effector domain of the bipartite response regulators"/>
    <property type="match status" value="1"/>
</dbReference>
<keyword evidence="3" id="KW-1185">Reference proteome</keyword>
<protein>
    <submittedName>
        <fullName evidence="2">LuxR family transcriptional regulator</fullName>
    </submittedName>
</protein>
<reference evidence="2 3" key="1">
    <citation type="submission" date="2017-09" db="EMBL/GenBank/DDBJ databases">
        <title>Genomic, metabolic, and phenotypic characteristics of bacterial isolates from the natural microbiome of the model nematode Caenorhabditis elegans.</title>
        <authorList>
            <person name="Zimmermann J."/>
            <person name="Obeng N."/>
            <person name="Yang W."/>
            <person name="Obeng O."/>
            <person name="Kissoyan K."/>
            <person name="Pees B."/>
            <person name="Dirksen P."/>
            <person name="Hoppner M."/>
            <person name="Franke A."/>
            <person name="Rosenstiel P."/>
            <person name="Leippe M."/>
            <person name="Dierking K."/>
            <person name="Kaleta C."/>
            <person name="Schulenburg H."/>
        </authorList>
    </citation>
    <scope>NUCLEOTIDE SEQUENCE [LARGE SCALE GENOMIC DNA]</scope>
    <source>
        <strain evidence="2 3">MYb73</strain>
    </source>
</reference>
<evidence type="ECO:0000313" key="3">
    <source>
        <dbReference type="Proteomes" id="UP000239477"/>
    </source>
</evidence>
<evidence type="ECO:0000259" key="1">
    <source>
        <dbReference type="SMART" id="SM00421"/>
    </source>
</evidence>
<dbReference type="InterPro" id="IPR000792">
    <property type="entry name" value="Tscrpt_reg_LuxR_C"/>
</dbReference>
<gene>
    <name evidence="2" type="ORF">CLM73_05760</name>
</gene>
<proteinExistence type="predicted"/>
<dbReference type="GO" id="GO:0003677">
    <property type="term" value="F:DNA binding"/>
    <property type="evidence" value="ECO:0007669"/>
    <property type="project" value="InterPro"/>
</dbReference>
<sequence>MPDHRIALRRAVEAVDHLTDPEPPWRDILATARDLVGADSGALIVFDARNKLLTLTAIGLSDACASDYQEHYCNCDIIEQEGRNAPAGTWLDTARMYEPAQLHRTEFYADFMARHRMAQVLAHIIESNTVLHAAIGFQRSSVDTKAGDRLQSGDYARYFRMLRHQLSHRERTRAIGWKSLESAFSEVNEAVLLISVDCIVDKLSPLAVGFLDDVNGWTLHGRRLRHADAKVQRLFDAHCAAVAGDGQMRSMATASGWGELFWVDISAAPPALSLIGGRMLLVRMRKKSAFAMPDVTKLQSVFSITHAEAAVLAGLAAGHSVEEVATLRHASVLTVRKQVASLLTKMECSRQSELVRLASLL</sequence>
<dbReference type="OrthoDB" id="9135158at2"/>
<dbReference type="InterPro" id="IPR016032">
    <property type="entry name" value="Sig_transdc_resp-reg_C-effctor"/>
</dbReference>
<name>A0A2S0I3Q3_9BURK</name>
<evidence type="ECO:0000313" key="2">
    <source>
        <dbReference type="EMBL" id="AVJ26655.1"/>
    </source>
</evidence>
<feature type="domain" description="HTH luxR-type" evidence="1">
    <location>
        <begin position="301"/>
        <end position="358"/>
    </location>
</feature>
<organism evidence="2 3">
    <name type="scientific">Achromobacter spanius</name>
    <dbReference type="NCBI Taxonomy" id="217203"/>
    <lineage>
        <taxon>Bacteria</taxon>
        <taxon>Pseudomonadati</taxon>
        <taxon>Pseudomonadota</taxon>
        <taxon>Betaproteobacteria</taxon>
        <taxon>Burkholderiales</taxon>
        <taxon>Alcaligenaceae</taxon>
        <taxon>Achromobacter</taxon>
    </lineage>
</organism>
<dbReference type="GO" id="GO:0006355">
    <property type="term" value="P:regulation of DNA-templated transcription"/>
    <property type="evidence" value="ECO:0007669"/>
    <property type="project" value="InterPro"/>
</dbReference>
<dbReference type="RefSeq" id="WP_105237682.1">
    <property type="nucleotide sequence ID" value="NZ_CP023270.1"/>
</dbReference>
<dbReference type="InterPro" id="IPR036388">
    <property type="entry name" value="WH-like_DNA-bd_sf"/>
</dbReference>
<dbReference type="AlphaFoldDB" id="A0A2S0I3Q3"/>